<keyword evidence="1" id="KW-0472">Membrane</keyword>
<proteinExistence type="predicted"/>
<accession>A0ABP7LDW3</accession>
<evidence type="ECO:0000313" key="3">
    <source>
        <dbReference type="Proteomes" id="UP001501000"/>
    </source>
</evidence>
<keyword evidence="1" id="KW-0812">Transmembrane</keyword>
<keyword evidence="3" id="KW-1185">Reference proteome</keyword>
<feature type="transmembrane region" description="Helical" evidence="1">
    <location>
        <begin position="88"/>
        <end position="117"/>
    </location>
</feature>
<name>A0ABP7LDW3_9ACTN</name>
<comment type="caution">
    <text evidence="2">The sequence shown here is derived from an EMBL/GenBank/DDBJ whole genome shotgun (WGS) entry which is preliminary data.</text>
</comment>
<gene>
    <name evidence="2" type="ORF">GCM10022244_07690</name>
</gene>
<protein>
    <submittedName>
        <fullName evidence="2">Uncharacterized protein</fullName>
    </submittedName>
</protein>
<evidence type="ECO:0000313" key="2">
    <source>
        <dbReference type="EMBL" id="GAA3900007.1"/>
    </source>
</evidence>
<keyword evidence="1" id="KW-1133">Transmembrane helix</keyword>
<reference evidence="3" key="1">
    <citation type="journal article" date="2019" name="Int. J. Syst. Evol. Microbiol.">
        <title>The Global Catalogue of Microorganisms (GCM) 10K type strain sequencing project: providing services to taxonomists for standard genome sequencing and annotation.</title>
        <authorList>
            <consortium name="The Broad Institute Genomics Platform"/>
            <consortium name="The Broad Institute Genome Sequencing Center for Infectious Disease"/>
            <person name="Wu L."/>
            <person name="Ma J."/>
        </authorList>
    </citation>
    <scope>NUCLEOTIDE SEQUENCE [LARGE SCALE GENOMIC DNA]</scope>
    <source>
        <strain evidence="3">JCM 16956</strain>
    </source>
</reference>
<sequence>MAEKTPEELSVQITELRKYLTKSDEGLLPTTTWMKEQLAPVNKLVEELKAQQEKVAEEVVKEPWEKVMEELGLGSVAEMIKKFQEEGFVAALGASLVALGSIIVPILLTALGAFLVFQLQKWHAGRNNNQTVGMRPDGSFGRRDFTEIQNERNGVPPGGLADIPADANFDGLRKQLRLLIPKMARFNELAPDFVTNFRKLPSERAMTKAATGIGKVADAADKIKPDDVETLATAIGKLATSQENFNPRKLPKARGLANAATEAERLAKAGEAVKLAFDNLKAAAQGAERVIAAT</sequence>
<evidence type="ECO:0000256" key="1">
    <source>
        <dbReference type="SAM" id="Phobius"/>
    </source>
</evidence>
<dbReference type="RefSeq" id="WP_345278558.1">
    <property type="nucleotide sequence ID" value="NZ_BAABAJ010000002.1"/>
</dbReference>
<organism evidence="2 3">
    <name type="scientific">Streptomyces gulbargensis</name>
    <dbReference type="NCBI Taxonomy" id="364901"/>
    <lineage>
        <taxon>Bacteria</taxon>
        <taxon>Bacillati</taxon>
        <taxon>Actinomycetota</taxon>
        <taxon>Actinomycetes</taxon>
        <taxon>Kitasatosporales</taxon>
        <taxon>Streptomycetaceae</taxon>
        <taxon>Streptomyces</taxon>
    </lineage>
</organism>
<dbReference type="Proteomes" id="UP001501000">
    <property type="component" value="Unassembled WGS sequence"/>
</dbReference>
<dbReference type="EMBL" id="BAABAJ010000002">
    <property type="protein sequence ID" value="GAA3900007.1"/>
    <property type="molecule type" value="Genomic_DNA"/>
</dbReference>